<reference evidence="1" key="1">
    <citation type="journal article" date="2021" name="Nat. Commun.">
        <title>Genetic determinants of endophytism in the Arabidopsis root mycobiome.</title>
        <authorList>
            <person name="Mesny F."/>
            <person name="Miyauchi S."/>
            <person name="Thiergart T."/>
            <person name="Pickel B."/>
            <person name="Atanasova L."/>
            <person name="Karlsson M."/>
            <person name="Huettel B."/>
            <person name="Barry K.W."/>
            <person name="Haridas S."/>
            <person name="Chen C."/>
            <person name="Bauer D."/>
            <person name="Andreopoulos W."/>
            <person name="Pangilinan J."/>
            <person name="LaButti K."/>
            <person name="Riley R."/>
            <person name="Lipzen A."/>
            <person name="Clum A."/>
            <person name="Drula E."/>
            <person name="Henrissat B."/>
            <person name="Kohler A."/>
            <person name="Grigoriev I.V."/>
            <person name="Martin F.M."/>
            <person name="Hacquard S."/>
        </authorList>
    </citation>
    <scope>NUCLEOTIDE SEQUENCE</scope>
    <source>
        <strain evidence="1">MPI-CAGE-AT-0021</strain>
    </source>
</reference>
<accession>A0A9P9J1R5</accession>
<organism evidence="1 2">
    <name type="scientific">Dactylonectria estremocensis</name>
    <dbReference type="NCBI Taxonomy" id="1079267"/>
    <lineage>
        <taxon>Eukaryota</taxon>
        <taxon>Fungi</taxon>
        <taxon>Dikarya</taxon>
        <taxon>Ascomycota</taxon>
        <taxon>Pezizomycotina</taxon>
        <taxon>Sordariomycetes</taxon>
        <taxon>Hypocreomycetidae</taxon>
        <taxon>Hypocreales</taxon>
        <taxon>Nectriaceae</taxon>
        <taxon>Dactylonectria</taxon>
    </lineage>
</organism>
<dbReference type="Proteomes" id="UP000717696">
    <property type="component" value="Unassembled WGS sequence"/>
</dbReference>
<dbReference type="EMBL" id="JAGMUU010000011">
    <property type="protein sequence ID" value="KAH7142571.1"/>
    <property type="molecule type" value="Genomic_DNA"/>
</dbReference>
<keyword evidence="2" id="KW-1185">Reference proteome</keyword>
<dbReference type="AlphaFoldDB" id="A0A9P9J1R5"/>
<sequence length="59" mass="6882">MLQAALRRAETLLYKKLLFCWNFKDQSPAELELPKIPWDNLINNATNTTISHSFVESLF</sequence>
<gene>
    <name evidence="1" type="ORF">B0J13DRAFT_444649</name>
</gene>
<protein>
    <submittedName>
        <fullName evidence="1">Uncharacterized protein</fullName>
    </submittedName>
</protein>
<dbReference type="OrthoDB" id="10527482at2759"/>
<proteinExistence type="predicted"/>
<name>A0A9P9J1R5_9HYPO</name>
<comment type="caution">
    <text evidence="1">The sequence shown here is derived from an EMBL/GenBank/DDBJ whole genome shotgun (WGS) entry which is preliminary data.</text>
</comment>
<evidence type="ECO:0000313" key="1">
    <source>
        <dbReference type="EMBL" id="KAH7142571.1"/>
    </source>
</evidence>
<evidence type="ECO:0000313" key="2">
    <source>
        <dbReference type="Proteomes" id="UP000717696"/>
    </source>
</evidence>